<evidence type="ECO:0000313" key="2">
    <source>
        <dbReference type="Proteomes" id="UP000015106"/>
    </source>
</evidence>
<dbReference type="Proteomes" id="UP000015106">
    <property type="component" value="Chromosome 3"/>
</dbReference>
<evidence type="ECO:0000313" key="1">
    <source>
        <dbReference type="EnsemblPlants" id="TuG1812G0300004844.01.T02"/>
    </source>
</evidence>
<proteinExistence type="predicted"/>
<reference evidence="1" key="3">
    <citation type="submission" date="2022-06" db="UniProtKB">
        <authorList>
            <consortium name="EnsemblPlants"/>
        </authorList>
    </citation>
    <scope>IDENTIFICATION</scope>
</reference>
<name>A0A8R7U1E2_TRIUA</name>
<keyword evidence="2" id="KW-1185">Reference proteome</keyword>
<dbReference type="Gramene" id="TuG1812G0300004844.01.T02">
    <property type="protein sequence ID" value="TuG1812G0300004844.01.T02"/>
    <property type="gene ID" value="TuG1812G0300004844.01"/>
</dbReference>
<reference evidence="2" key="1">
    <citation type="journal article" date="2013" name="Nature">
        <title>Draft genome of the wheat A-genome progenitor Triticum urartu.</title>
        <authorList>
            <person name="Ling H.Q."/>
            <person name="Zhao S."/>
            <person name="Liu D."/>
            <person name="Wang J."/>
            <person name="Sun H."/>
            <person name="Zhang C."/>
            <person name="Fan H."/>
            <person name="Li D."/>
            <person name="Dong L."/>
            <person name="Tao Y."/>
            <person name="Gao C."/>
            <person name="Wu H."/>
            <person name="Li Y."/>
            <person name="Cui Y."/>
            <person name="Guo X."/>
            <person name="Zheng S."/>
            <person name="Wang B."/>
            <person name="Yu K."/>
            <person name="Liang Q."/>
            <person name="Yang W."/>
            <person name="Lou X."/>
            <person name="Chen J."/>
            <person name="Feng M."/>
            <person name="Jian J."/>
            <person name="Zhang X."/>
            <person name="Luo G."/>
            <person name="Jiang Y."/>
            <person name="Liu J."/>
            <person name="Wang Z."/>
            <person name="Sha Y."/>
            <person name="Zhang B."/>
            <person name="Wu H."/>
            <person name="Tang D."/>
            <person name="Shen Q."/>
            <person name="Xue P."/>
            <person name="Zou S."/>
            <person name="Wang X."/>
            <person name="Liu X."/>
            <person name="Wang F."/>
            <person name="Yang Y."/>
            <person name="An X."/>
            <person name="Dong Z."/>
            <person name="Zhang K."/>
            <person name="Zhang X."/>
            <person name="Luo M.C."/>
            <person name="Dvorak J."/>
            <person name="Tong Y."/>
            <person name="Wang J."/>
            <person name="Yang H."/>
            <person name="Li Z."/>
            <person name="Wang D."/>
            <person name="Zhang A."/>
            <person name="Wang J."/>
        </authorList>
    </citation>
    <scope>NUCLEOTIDE SEQUENCE</scope>
    <source>
        <strain evidence="2">cv. G1812</strain>
    </source>
</reference>
<dbReference type="EnsemblPlants" id="TuG1812G0300004844.01.T02">
    <property type="protein sequence ID" value="TuG1812G0300004844.01.T02"/>
    <property type="gene ID" value="TuG1812G0300004844.01"/>
</dbReference>
<dbReference type="AlphaFoldDB" id="A0A8R7U1E2"/>
<protein>
    <submittedName>
        <fullName evidence="1">Uncharacterized protein</fullName>
    </submittedName>
</protein>
<accession>A0A8R7U1E2</accession>
<sequence length="66" mass="7038">MGGSSPLASLGWCHRNMLQHSTCLPIGFGLDVSTGTYKVARSFYRSCDCSSVAMGMEVFTINGDEG</sequence>
<reference evidence="1" key="2">
    <citation type="submission" date="2018-03" db="EMBL/GenBank/DDBJ databases">
        <title>The Triticum urartu genome reveals the dynamic nature of wheat genome evolution.</title>
        <authorList>
            <person name="Ling H."/>
            <person name="Ma B."/>
            <person name="Shi X."/>
            <person name="Liu H."/>
            <person name="Dong L."/>
            <person name="Sun H."/>
            <person name="Cao Y."/>
            <person name="Gao Q."/>
            <person name="Zheng S."/>
            <person name="Li Y."/>
            <person name="Yu Y."/>
            <person name="Du H."/>
            <person name="Qi M."/>
            <person name="Li Y."/>
            <person name="Yu H."/>
            <person name="Cui Y."/>
            <person name="Wang N."/>
            <person name="Chen C."/>
            <person name="Wu H."/>
            <person name="Zhao Y."/>
            <person name="Zhang J."/>
            <person name="Li Y."/>
            <person name="Zhou W."/>
            <person name="Zhang B."/>
            <person name="Hu W."/>
            <person name="Eijk M."/>
            <person name="Tang J."/>
            <person name="Witsenboer H."/>
            <person name="Zhao S."/>
            <person name="Li Z."/>
            <person name="Zhang A."/>
            <person name="Wang D."/>
            <person name="Liang C."/>
        </authorList>
    </citation>
    <scope>NUCLEOTIDE SEQUENCE [LARGE SCALE GENOMIC DNA]</scope>
    <source>
        <strain evidence="1">cv. G1812</strain>
    </source>
</reference>
<organism evidence="1 2">
    <name type="scientific">Triticum urartu</name>
    <name type="common">Red wild einkorn</name>
    <name type="synonym">Crithodium urartu</name>
    <dbReference type="NCBI Taxonomy" id="4572"/>
    <lineage>
        <taxon>Eukaryota</taxon>
        <taxon>Viridiplantae</taxon>
        <taxon>Streptophyta</taxon>
        <taxon>Embryophyta</taxon>
        <taxon>Tracheophyta</taxon>
        <taxon>Spermatophyta</taxon>
        <taxon>Magnoliopsida</taxon>
        <taxon>Liliopsida</taxon>
        <taxon>Poales</taxon>
        <taxon>Poaceae</taxon>
        <taxon>BOP clade</taxon>
        <taxon>Pooideae</taxon>
        <taxon>Triticodae</taxon>
        <taxon>Triticeae</taxon>
        <taxon>Triticinae</taxon>
        <taxon>Triticum</taxon>
    </lineage>
</organism>